<dbReference type="CDD" id="cd06170">
    <property type="entry name" value="LuxR_C_like"/>
    <property type="match status" value="1"/>
</dbReference>
<evidence type="ECO:0000259" key="3">
    <source>
        <dbReference type="PROSITE" id="PS50043"/>
    </source>
</evidence>
<dbReference type="InterPro" id="IPR016032">
    <property type="entry name" value="Sig_transdc_resp-reg_C-effctor"/>
</dbReference>
<dbReference type="InterPro" id="IPR011006">
    <property type="entry name" value="CheY-like_superfamily"/>
</dbReference>
<reference evidence="5" key="1">
    <citation type="journal article" date="2010" name="Nature">
        <title>The Dynamic genome of Hydra.</title>
        <authorList>
            <person name="Chapman J.A."/>
            <person name="Kirkness E.F."/>
            <person name="Simakov O."/>
            <person name="Hampson S.E."/>
            <person name="Mitros T."/>
            <person name="Weinmaier T."/>
            <person name="Rattei T."/>
            <person name="Balasubramanian P.G."/>
            <person name="Borman J."/>
            <person name="Busam D."/>
            <person name="Disbennett K."/>
            <person name="Pfannkoch C."/>
            <person name="Sumin N."/>
            <person name="Sutton G."/>
            <person name="Viswanathan L."/>
            <person name="Walenz B."/>
            <person name="Goodstein D.M."/>
            <person name="Hellsten U."/>
            <person name="Kawashima T."/>
            <person name="Prochnik S.E."/>
            <person name="Putnam N.H."/>
            <person name="Shu S."/>
            <person name="Blumberg B."/>
            <person name="Dana C.E."/>
            <person name="Gee L."/>
            <person name="Kibler D.F."/>
            <person name="Law L."/>
            <person name="Lindgens D."/>
            <person name="Martinez D.E."/>
            <person name="Peng J."/>
            <person name="Wigge P.A."/>
            <person name="Bertulat B."/>
            <person name="Guder C."/>
            <person name="Nakamura Y."/>
            <person name="Ozbek S."/>
            <person name="Watanabe H."/>
            <person name="Khalturin K."/>
            <person name="Hemmrich G."/>
            <person name="Franke A."/>
            <person name="Augustin R."/>
            <person name="Fraune S."/>
            <person name="Hayakawa E."/>
            <person name="Hayakawa S."/>
            <person name="Hirose M."/>
            <person name="Hwang J."/>
            <person name="Ikeo K."/>
            <person name="Nishimiya-Fujisawa C."/>
            <person name="Ogura A."/>
            <person name="Takahashi T."/>
            <person name="Steinmetz P.R."/>
            <person name="Zhang X."/>
            <person name="Aufschnaiter R."/>
            <person name="Eder M.K."/>
            <person name="Gorny A.K."/>
            <person name="Salvenmoser W."/>
            <person name="Heimberg A.M."/>
            <person name="Wheeler B.M."/>
            <person name="Peterson K.J."/>
            <person name="Boettger A."/>
            <person name="Tischler P."/>
            <person name="Wolf A."/>
            <person name="Gojobori T."/>
            <person name="Remington K.A."/>
            <person name="Strausberg R.L."/>
            <person name="Venter J."/>
            <person name="Technau U."/>
            <person name="Hobmayer B."/>
            <person name="Bosch T.C."/>
            <person name="Holstein T.W."/>
            <person name="Fujisawa T."/>
            <person name="Bode H.R."/>
            <person name="David C.N."/>
            <person name="Rokhsar D.S."/>
            <person name="Steele R.E."/>
        </authorList>
    </citation>
    <scope>NUCLEOTIDE SEQUENCE</scope>
</reference>
<dbReference type="EMBL" id="FN543106">
    <property type="protein sequence ID" value="CBA31434.1"/>
    <property type="molecule type" value="Genomic_DNA"/>
</dbReference>
<feature type="modified residue" description="4-aspartylphosphate" evidence="2">
    <location>
        <position position="63"/>
    </location>
</feature>
<feature type="domain" description="HTH luxR-type" evidence="3">
    <location>
        <begin position="148"/>
        <end position="213"/>
    </location>
</feature>
<keyword evidence="5" id="KW-0808">Transferase</keyword>
<dbReference type="AlphaFoldDB" id="C9YDQ4"/>
<dbReference type="SUPFAM" id="SSF46894">
    <property type="entry name" value="C-terminal effector domain of the bipartite response regulators"/>
    <property type="match status" value="1"/>
</dbReference>
<dbReference type="GO" id="GO:0016746">
    <property type="term" value="F:acyltransferase activity"/>
    <property type="evidence" value="ECO:0007669"/>
    <property type="project" value="UniProtKB-KW"/>
</dbReference>
<feature type="domain" description="Response regulatory" evidence="4">
    <location>
        <begin position="12"/>
        <end position="128"/>
    </location>
</feature>
<dbReference type="PANTHER" id="PTHR43214">
    <property type="entry name" value="TWO-COMPONENT RESPONSE REGULATOR"/>
    <property type="match status" value="1"/>
</dbReference>
<dbReference type="GO" id="GO:0003677">
    <property type="term" value="F:DNA binding"/>
    <property type="evidence" value="ECO:0007669"/>
    <property type="project" value="UniProtKB-KW"/>
</dbReference>
<evidence type="ECO:0000313" key="5">
    <source>
        <dbReference type="EMBL" id="CBA31434.1"/>
    </source>
</evidence>
<dbReference type="InterPro" id="IPR000792">
    <property type="entry name" value="Tscrpt_reg_LuxR_C"/>
</dbReference>
<gene>
    <name evidence="5" type="ORF">Csp_F37510</name>
</gene>
<dbReference type="PROSITE" id="PS50043">
    <property type="entry name" value="HTH_LUXR_2"/>
    <property type="match status" value="1"/>
</dbReference>
<dbReference type="Pfam" id="PF00196">
    <property type="entry name" value="GerE"/>
    <property type="match status" value="1"/>
</dbReference>
<keyword evidence="1" id="KW-0238">DNA-binding</keyword>
<dbReference type="Pfam" id="PF00072">
    <property type="entry name" value="Response_reg"/>
    <property type="match status" value="1"/>
</dbReference>
<dbReference type="PRINTS" id="PR00038">
    <property type="entry name" value="HTHLUXR"/>
</dbReference>
<evidence type="ECO:0000259" key="4">
    <source>
        <dbReference type="PROSITE" id="PS50110"/>
    </source>
</evidence>
<keyword evidence="2" id="KW-0597">Phosphoprotein</keyword>
<dbReference type="InterPro" id="IPR001789">
    <property type="entry name" value="Sig_transdc_resp-reg_receiver"/>
</dbReference>
<name>C9YDQ4_CURXX</name>
<dbReference type="Gene3D" id="3.40.50.2300">
    <property type="match status" value="1"/>
</dbReference>
<protein>
    <submittedName>
        <fullName evidence="5">Uncharacterized protein</fullName>
    </submittedName>
</protein>
<dbReference type="PROSITE" id="PS50110">
    <property type="entry name" value="RESPONSE_REGULATORY"/>
    <property type="match status" value="1"/>
</dbReference>
<dbReference type="GO" id="GO:0006355">
    <property type="term" value="P:regulation of DNA-templated transcription"/>
    <property type="evidence" value="ECO:0007669"/>
    <property type="project" value="InterPro"/>
</dbReference>
<dbReference type="PROSITE" id="PS00622">
    <property type="entry name" value="HTH_LUXR_1"/>
    <property type="match status" value="1"/>
</dbReference>
<keyword evidence="5" id="KW-0012">Acyltransferase</keyword>
<dbReference type="SMART" id="SM00448">
    <property type="entry name" value="REC"/>
    <property type="match status" value="1"/>
</dbReference>
<accession>C9YDQ4</accession>
<dbReference type="SMART" id="SM00421">
    <property type="entry name" value="HTH_LUXR"/>
    <property type="match status" value="1"/>
</dbReference>
<evidence type="ECO:0000256" key="1">
    <source>
        <dbReference type="ARBA" id="ARBA00023125"/>
    </source>
</evidence>
<dbReference type="InterPro" id="IPR039420">
    <property type="entry name" value="WalR-like"/>
</dbReference>
<organism evidence="5">
    <name type="scientific">Curvibacter symbiont subsp. Hydra magnipapillata</name>
    <dbReference type="NCBI Taxonomy" id="667019"/>
    <lineage>
        <taxon>Bacteria</taxon>
        <taxon>Pseudomonadati</taxon>
        <taxon>Pseudomonadota</taxon>
        <taxon>Betaproteobacteria</taxon>
        <taxon>Burkholderiales</taxon>
        <taxon>Comamonadaceae</taxon>
        <taxon>Curvibacter</taxon>
    </lineage>
</organism>
<dbReference type="PANTHER" id="PTHR43214:SF42">
    <property type="entry name" value="TRANSCRIPTIONAL REGULATORY PROTEIN DESR"/>
    <property type="match status" value="1"/>
</dbReference>
<dbReference type="SUPFAM" id="SSF52172">
    <property type="entry name" value="CheY-like"/>
    <property type="match status" value="1"/>
</dbReference>
<evidence type="ECO:0000256" key="2">
    <source>
        <dbReference type="PROSITE-ProRule" id="PRU00169"/>
    </source>
</evidence>
<proteinExistence type="predicted"/>
<dbReference type="GO" id="GO:0000160">
    <property type="term" value="P:phosphorelay signal transduction system"/>
    <property type="evidence" value="ECO:0007669"/>
    <property type="project" value="InterPro"/>
</dbReference>
<sequence length="222" mass="23772">MPLIDTFMSPIRILIAEDHTMLADALQMLLSTQADMKCIGIATNGHSAVEQSKNLHPDVLLLDLGLPGLDGLGVMKALHAMEAAPRTLVVTARMDAGSVRAALALGATGYVPKNESSSELLLAIRRVAQGRRYISNDIASLFVDDSVTEATEIKLTNSETTILQLVGEGLTSREIALKLNISEGTVRKHRENLRSKLGIRNSAEMAAYAIRTQGGSTQPGDL</sequence>